<dbReference type="EMBL" id="JBEHCU010011148">
    <property type="protein sequence ID" value="KAL1377152.1"/>
    <property type="molecule type" value="Genomic_DNA"/>
</dbReference>
<evidence type="ECO:0000313" key="2">
    <source>
        <dbReference type="Proteomes" id="UP001562425"/>
    </source>
</evidence>
<dbReference type="Gene3D" id="2.60.120.970">
    <property type="match status" value="1"/>
</dbReference>
<protein>
    <recommendedName>
        <fullName evidence="3">Odorant receptor</fullName>
    </recommendedName>
</protein>
<accession>A0ABD1CL80</accession>
<proteinExistence type="predicted"/>
<evidence type="ECO:0008006" key="3">
    <source>
        <dbReference type="Google" id="ProtNLM"/>
    </source>
</evidence>
<comment type="caution">
    <text evidence="1">The sequence shown here is derived from an EMBL/GenBank/DDBJ whole genome shotgun (WGS) entry which is preliminary data.</text>
</comment>
<dbReference type="AlphaFoldDB" id="A0ABD1CL80"/>
<gene>
    <name evidence="1" type="ORF">pipiens_001554</name>
</gene>
<name>A0ABD1CL80_CULPP</name>
<keyword evidence="2" id="KW-1185">Reference proteome</keyword>
<reference evidence="1 2" key="1">
    <citation type="submission" date="2024-05" db="EMBL/GenBank/DDBJ databases">
        <title>Culex pipiens pipiens assembly and annotation.</title>
        <authorList>
            <person name="Alout H."/>
            <person name="Durand T."/>
        </authorList>
    </citation>
    <scope>NUCLEOTIDE SEQUENCE [LARGE SCALE GENOMIC DNA]</scope>
    <source>
        <strain evidence="1">HA-2024</strain>
        <tissue evidence="1">Whole body</tissue>
    </source>
</reference>
<organism evidence="1 2">
    <name type="scientific">Culex pipiens pipiens</name>
    <name type="common">Northern house mosquito</name>
    <dbReference type="NCBI Taxonomy" id="38569"/>
    <lineage>
        <taxon>Eukaryota</taxon>
        <taxon>Metazoa</taxon>
        <taxon>Ecdysozoa</taxon>
        <taxon>Arthropoda</taxon>
        <taxon>Hexapoda</taxon>
        <taxon>Insecta</taxon>
        <taxon>Pterygota</taxon>
        <taxon>Neoptera</taxon>
        <taxon>Endopterygota</taxon>
        <taxon>Diptera</taxon>
        <taxon>Nematocera</taxon>
        <taxon>Culicoidea</taxon>
        <taxon>Culicidae</taxon>
        <taxon>Culicinae</taxon>
        <taxon>Culicini</taxon>
        <taxon>Culex</taxon>
        <taxon>Culex</taxon>
    </lineage>
</organism>
<evidence type="ECO:0000313" key="1">
    <source>
        <dbReference type="EMBL" id="KAL1377152.1"/>
    </source>
</evidence>
<sequence>MVQLFWTAFDSTATAEEFITIFNMCIVLTTALGRAACLAYHRSTILSLKGYINSKNCLRDESLSFELRKATFVRNIKLTAMFTSYTTLNATYYYFTEFRTASVFRMPLPPEVFPARLSYCIETLSSVVGISWSVVLFISLTQFGTLLNSLCTELTVIVQQFDGMFEQVVANCALNTFELAELNENERTKFWSRKIWAHEKMAKTGGRVSRYGLWTVYSLLLFKCTFGLLPGSDGYDSSDSSASMEETVLKYDNNLNVSQHFKSLNDKQLGVHRRHYDSEDDLKATYSGHSRFEQHQFHCPACQFRSVFAKASLKSIKAHVLLKLGFEYPPNQTNYPKVPEDILKSFNEKIGHSQHNRMRDAGDQQYMSDDPNAHDRMDEVEEDFDYYQITNKIYILPNLAVQFMLEVVVCCTMFERLEQENDKIARHVYGIDWLHVAGKTTSAAQRRRRKSIWQNALLVQRQVHGGGLKAKAGGMFELNRETSLRLINLVYSMLTFLLKAHGK</sequence>
<dbReference type="Proteomes" id="UP001562425">
    <property type="component" value="Unassembled WGS sequence"/>
</dbReference>